<dbReference type="Proteomes" id="UP000297608">
    <property type="component" value="Unassembled WGS sequence"/>
</dbReference>
<accession>A0ABY2IGA8</accession>
<protein>
    <submittedName>
        <fullName evidence="1">DUF2004 domain-containing protein</fullName>
    </submittedName>
</protein>
<sequence length="167" mass="18527">MTIEHDFFGILGSDDEGEIYWSDSAELGDQDIEIDLSSPDEPSVSLEALDIAAFMINSLEDLDSQARESLVAELSAEGSVTALYINQCFEELDEEVIEDALIWDSGDKQIDFLRSIQLQRIGFHPHHIKNDEHFAVLDYSISPTETDALLVVTLDVHGDAIVISLDS</sequence>
<dbReference type="EMBL" id="SOFG01000004">
    <property type="protein sequence ID" value="TFB90592.1"/>
    <property type="molecule type" value="Genomic_DNA"/>
</dbReference>
<name>A0ABY2IGA8_9MICO</name>
<evidence type="ECO:0000313" key="2">
    <source>
        <dbReference type="Proteomes" id="UP000297608"/>
    </source>
</evidence>
<proteinExistence type="predicted"/>
<dbReference type="RefSeq" id="WP_134532351.1">
    <property type="nucleotide sequence ID" value="NZ_SOFG01000004.1"/>
</dbReference>
<organism evidence="1 2">
    <name type="scientific">Cryobacterium algoricola</name>
    <dbReference type="NCBI Taxonomy" id="1259183"/>
    <lineage>
        <taxon>Bacteria</taxon>
        <taxon>Bacillati</taxon>
        <taxon>Actinomycetota</taxon>
        <taxon>Actinomycetes</taxon>
        <taxon>Micrococcales</taxon>
        <taxon>Microbacteriaceae</taxon>
        <taxon>Cryobacterium</taxon>
    </lineage>
</organism>
<gene>
    <name evidence="1" type="ORF">E3O44_03075</name>
</gene>
<keyword evidence="2" id="KW-1185">Reference proteome</keyword>
<reference evidence="1 2" key="1">
    <citation type="submission" date="2019-03" db="EMBL/GenBank/DDBJ databases">
        <title>Genomics of glacier-inhabiting Cryobacterium strains.</title>
        <authorList>
            <person name="Liu Q."/>
            <person name="Xin Y.-H."/>
        </authorList>
    </citation>
    <scope>NUCLEOTIDE SEQUENCE [LARGE SCALE GENOMIC DNA]</scope>
    <source>
        <strain evidence="1 2">MDB2-B</strain>
    </source>
</reference>
<evidence type="ECO:0000313" key="1">
    <source>
        <dbReference type="EMBL" id="TFB90592.1"/>
    </source>
</evidence>
<comment type="caution">
    <text evidence="1">The sequence shown here is derived from an EMBL/GenBank/DDBJ whole genome shotgun (WGS) entry which is preliminary data.</text>
</comment>